<reference evidence="2 3" key="1">
    <citation type="journal article" date="1998" name="Science">
        <title>Genome sequence of the nematode C. elegans: a platform for investigating biology.</title>
        <authorList>
            <consortium name="The C. elegans sequencing consortium"/>
            <person name="Sulson J.E."/>
            <person name="Waterston R."/>
        </authorList>
    </citation>
    <scope>NUCLEOTIDE SEQUENCE [LARGE SCALE GENOMIC DNA]</scope>
    <source>
        <strain evidence="2 3">Bristol N2</strain>
    </source>
</reference>
<accession>H2L077</accession>
<dbReference type="PANTHER" id="PTHR37972">
    <property type="entry name" value="PROTEIN CBG25533"/>
    <property type="match status" value="1"/>
</dbReference>
<dbReference type="SMR" id="H2L077"/>
<dbReference type="InterPro" id="IPR036465">
    <property type="entry name" value="vWFA_dom_sf"/>
</dbReference>
<proteinExistence type="predicted"/>
<dbReference type="eggNOG" id="ENOG502QPQC">
    <property type="taxonomic scope" value="Eukaryota"/>
</dbReference>
<sequence>MLPASTQQNAINAFVENVLLNSNFYGLALDILTHDNRTLVTAIPYPTTDKYNVQGYGSARSVDEFRNQVIAFNGMIQPISQSSSISDALLYVTTSLPAGGVKSSLIIVGNSAAMIDNIAPILTNQLRSDFDIYTVGVGSGAVDLSPLSSGTGFSFTGDTQQVADQIGLKMASSSPSVYCPPPVTTVRPTVGPCQCTGRWVYNGDLAIAFENIKTNGSQSVANFLSNTLLKNPDSYGLTNDVNGNQPSQLTLIPYPDSNTYPTYPYGWIRSVNDIGNYIDAISPLPLATPDPRISDALTFISAQPTTLNSKVVLLVGSNGTNVNAAMDSANQLKNAGYLVITVAQTTAASVFQPLASGSQFALHIGDGNDDAVAAQIASMLLDYSFTCFDDGSSTPSPTTRCPGTQGTTQPGFSTTTSLSPSTSSSSPFNGKIATVFELNAVQPEIQNIIHFVRNNLYNSTNYDFATVSEAINIPYAFTDNYNSNILQYGIAKSLIDLQSNVDTLYINAFSMRDATISDGLVWLINNYPYGINTIIIVVGYHDDENPATTTFILETLRAQGYKVITVAAGVGHGDLSGIADKPEWYFQVNDSNGQTIADAISEVLCSLQFL</sequence>
<dbReference type="PaxDb" id="6239-T19D12.2a.2"/>
<dbReference type="Bgee" id="WBGene00020577">
    <property type="expression patterns" value="Expressed in larva and 2 other cell types or tissues"/>
</dbReference>
<dbReference type="PeptideAtlas" id="H2L077"/>
<dbReference type="Proteomes" id="UP000001940">
    <property type="component" value="Chromosome II"/>
</dbReference>
<dbReference type="ExpressionAtlas" id="H2L077">
    <property type="expression patterns" value="baseline and differential"/>
</dbReference>
<dbReference type="CTD" id="174099"/>
<dbReference type="PANTHER" id="PTHR37972:SF2">
    <property type="entry name" value="PRION-LIKE-(Q_N-RICH)-DOMAIN-BEARING PROTEIN-RELATED"/>
    <property type="match status" value="1"/>
</dbReference>
<protein>
    <submittedName>
        <fullName evidence="2">VWFA domain-containing protein</fullName>
    </submittedName>
</protein>
<dbReference type="GeneID" id="174099"/>
<dbReference type="AGR" id="WB:WBGene00020577"/>
<evidence type="ECO:0000313" key="2">
    <source>
        <dbReference type="EMBL" id="CCD71838.1"/>
    </source>
</evidence>
<organism evidence="2 3">
    <name type="scientific">Caenorhabditis elegans</name>
    <dbReference type="NCBI Taxonomy" id="6239"/>
    <lineage>
        <taxon>Eukaryota</taxon>
        <taxon>Metazoa</taxon>
        <taxon>Ecdysozoa</taxon>
        <taxon>Nematoda</taxon>
        <taxon>Chromadorea</taxon>
        <taxon>Rhabditida</taxon>
        <taxon>Rhabditina</taxon>
        <taxon>Rhabditomorpha</taxon>
        <taxon>Rhabditoidea</taxon>
        <taxon>Rhabditidae</taxon>
        <taxon>Peloderinae</taxon>
        <taxon>Caenorhabditis</taxon>
    </lineage>
</organism>
<gene>
    <name evidence="2" type="ORF">CELE_T19D12.2</name>
    <name evidence="2 4" type="ORF">T19D12.2</name>
</gene>
<evidence type="ECO:0000313" key="4">
    <source>
        <dbReference type="WormBase" id="T19D12.2a"/>
    </source>
</evidence>
<name>H2L077_CAEEL</name>
<dbReference type="AlphaFoldDB" id="H2L077"/>
<feature type="compositionally biased region" description="Polar residues" evidence="1">
    <location>
        <begin position="394"/>
        <end position="412"/>
    </location>
</feature>
<feature type="compositionally biased region" description="Low complexity" evidence="1">
    <location>
        <begin position="413"/>
        <end position="425"/>
    </location>
</feature>
<dbReference type="WormBase" id="T19D12.2a">
    <property type="protein sequence ID" value="CE33453"/>
    <property type="gene ID" value="WBGene00020577"/>
</dbReference>
<dbReference type="OrthoDB" id="5872342at2759"/>
<evidence type="ECO:0000313" key="3">
    <source>
        <dbReference type="Proteomes" id="UP000001940"/>
    </source>
</evidence>
<keyword evidence="3" id="KW-1185">Reference proteome</keyword>
<dbReference type="OMA" id="YHDDENP"/>
<evidence type="ECO:0000256" key="1">
    <source>
        <dbReference type="SAM" id="MobiDB-lite"/>
    </source>
</evidence>
<feature type="region of interest" description="Disordered" evidence="1">
    <location>
        <begin position="394"/>
        <end position="425"/>
    </location>
</feature>
<dbReference type="RefSeq" id="NP_495356.3">
    <property type="nucleotide sequence ID" value="NM_062955.5"/>
</dbReference>
<dbReference type="EMBL" id="BX284602">
    <property type="protein sequence ID" value="CCD71838.1"/>
    <property type="molecule type" value="Genomic_DNA"/>
</dbReference>
<dbReference type="SUPFAM" id="SSF53300">
    <property type="entry name" value="vWA-like"/>
    <property type="match status" value="1"/>
</dbReference>
<dbReference type="FunCoup" id="H2L077">
    <property type="interactions" value="237"/>
</dbReference>
<dbReference type="InParanoid" id="H2L077"/>